<comment type="caution">
    <text evidence="15">The sequence shown here is derived from an EMBL/GenBank/DDBJ whole genome shotgun (WGS) entry which is preliminary data.</text>
</comment>
<evidence type="ECO:0000256" key="2">
    <source>
        <dbReference type="ARBA" id="ARBA00004393"/>
    </source>
</evidence>
<dbReference type="GO" id="GO:0004185">
    <property type="term" value="F:serine-type carboxypeptidase activity"/>
    <property type="evidence" value="ECO:0007669"/>
    <property type="project" value="UniProtKB-UniRule"/>
</dbReference>
<evidence type="ECO:0000256" key="9">
    <source>
        <dbReference type="ARBA" id="ARBA00023034"/>
    </source>
</evidence>
<evidence type="ECO:0000256" key="14">
    <source>
        <dbReference type="SAM" id="Phobius"/>
    </source>
</evidence>
<dbReference type="AlphaFoldDB" id="A0A1Y2HXA2"/>
<keyword evidence="7" id="KW-0732">Signal</keyword>
<evidence type="ECO:0000256" key="3">
    <source>
        <dbReference type="ARBA" id="ARBA00009431"/>
    </source>
</evidence>
<evidence type="ECO:0000256" key="7">
    <source>
        <dbReference type="ARBA" id="ARBA00022729"/>
    </source>
</evidence>
<keyword evidence="11" id="KW-0325">Glycoprotein</keyword>
<dbReference type="STRING" id="765915.A0A1Y2HXA2"/>
<dbReference type="InterPro" id="IPR018202">
    <property type="entry name" value="Ser_caboxypep_ser_AS"/>
</dbReference>
<accession>A0A1Y2HXA2</accession>
<keyword evidence="4 12" id="KW-0121">Carboxypeptidase</keyword>
<keyword evidence="12" id="KW-0645">Protease</keyword>
<feature type="compositionally biased region" description="Acidic residues" evidence="13">
    <location>
        <begin position="549"/>
        <end position="561"/>
    </location>
</feature>
<sequence>MAKTTTQQASASDYYVRYVPNAPPALTSLRQYAGHVVVDSDVTTYFWLVLSQQQPSSNAKTVVWLNGGPGCSSLEGMLLENGPMLVDANGNLRENPHSWHKHANILYVDQPVGTGFSFSTTSKLVHDQVEMAKYFVGFLERFFELFPHLETSDVRLYLSGESYAGTYIPYIARAIVDRNAKVTPSFSPSTSTLRWSLQGMVIGNGWMDSPNQYRAYIDYAVKHNILNGTYLQVAESKWTSCKEQLELHGPLTRINVCEQIADQVMEQSKVNHGGLCMNVYDIRLRDAAVGDRCGAMWPDSLPGLYRFLHNATVVQFIHADQSRDVWTECADSVFNAFRGDKSMASVTLLPDLIPHVPLYLYSGDQDYICNHFGTEAMLKDLKWGIGLTRAPPSTVFYTGDERLGTIQQAGNITYALFEQASHMVPIDKPAGMLAFLDHVLGIQPVATKPEGSRKQPIGGNPPKQPPTVDTPVPVAPSSGFGVGFGVGMVVTLAVLAAAFAFIVYRRPLMARFLRRSRRGVKPARSDDQVHMMHLSTQDNQVLFAHGLDDEYSTDQGSDSEVEASRPPSVMRSPA</sequence>
<dbReference type="GO" id="GO:0005802">
    <property type="term" value="C:trans-Golgi network"/>
    <property type="evidence" value="ECO:0007669"/>
    <property type="project" value="TreeGrafter"/>
</dbReference>
<proteinExistence type="inferred from homology"/>
<keyword evidence="12 15" id="KW-0378">Hydrolase</keyword>
<feature type="transmembrane region" description="Helical" evidence="14">
    <location>
        <begin position="480"/>
        <end position="504"/>
    </location>
</feature>
<keyword evidence="10 14" id="KW-0472">Membrane</keyword>
<evidence type="ECO:0000313" key="15">
    <source>
        <dbReference type="EMBL" id="ORZ39255.1"/>
    </source>
</evidence>
<dbReference type="EC" id="3.4.16.-" evidence="12"/>
<evidence type="ECO:0000256" key="13">
    <source>
        <dbReference type="SAM" id="MobiDB-lite"/>
    </source>
</evidence>
<name>A0A1Y2HXA2_9FUNG</name>
<dbReference type="PRINTS" id="PR00724">
    <property type="entry name" value="CRBOXYPTASEC"/>
</dbReference>
<keyword evidence="16" id="KW-1185">Reference proteome</keyword>
<dbReference type="Proteomes" id="UP000193411">
    <property type="component" value="Unassembled WGS sequence"/>
</dbReference>
<dbReference type="GO" id="GO:0006508">
    <property type="term" value="P:proteolysis"/>
    <property type="evidence" value="ECO:0007669"/>
    <property type="project" value="UniProtKB-KW"/>
</dbReference>
<reference evidence="15 16" key="1">
    <citation type="submission" date="2016-07" db="EMBL/GenBank/DDBJ databases">
        <title>Pervasive Adenine N6-methylation of Active Genes in Fungi.</title>
        <authorList>
            <consortium name="DOE Joint Genome Institute"/>
            <person name="Mondo S.J."/>
            <person name="Dannebaum R.O."/>
            <person name="Kuo R.C."/>
            <person name="Labutti K."/>
            <person name="Haridas S."/>
            <person name="Kuo A."/>
            <person name="Salamov A."/>
            <person name="Ahrendt S.R."/>
            <person name="Lipzen A."/>
            <person name="Sullivan W."/>
            <person name="Andreopoulos W.B."/>
            <person name="Clum A."/>
            <person name="Lindquist E."/>
            <person name="Daum C."/>
            <person name="Ramamoorthy G.K."/>
            <person name="Gryganskyi A."/>
            <person name="Culley D."/>
            <person name="Magnuson J.K."/>
            <person name="James T.Y."/>
            <person name="O'Malley M.A."/>
            <person name="Stajich J.E."/>
            <person name="Spatafora J.W."/>
            <person name="Visel A."/>
            <person name="Grigoriev I.V."/>
        </authorList>
    </citation>
    <scope>NUCLEOTIDE SEQUENCE [LARGE SCALE GENOMIC DNA]</scope>
    <source>
        <strain evidence="15 16">PL171</strain>
    </source>
</reference>
<dbReference type="InterPro" id="IPR029058">
    <property type="entry name" value="AB_hydrolase_fold"/>
</dbReference>
<feature type="region of interest" description="Disordered" evidence="13">
    <location>
        <begin position="447"/>
        <end position="472"/>
    </location>
</feature>
<dbReference type="OrthoDB" id="443318at2759"/>
<evidence type="ECO:0000256" key="5">
    <source>
        <dbReference type="ARBA" id="ARBA00022692"/>
    </source>
</evidence>
<evidence type="ECO:0000313" key="16">
    <source>
        <dbReference type="Proteomes" id="UP000193411"/>
    </source>
</evidence>
<evidence type="ECO:0000256" key="1">
    <source>
        <dbReference type="ARBA" id="ARBA00001003"/>
    </source>
</evidence>
<evidence type="ECO:0000256" key="4">
    <source>
        <dbReference type="ARBA" id="ARBA00022645"/>
    </source>
</evidence>
<dbReference type="InterPro" id="IPR001563">
    <property type="entry name" value="Peptidase_S10"/>
</dbReference>
<evidence type="ECO:0000256" key="8">
    <source>
        <dbReference type="ARBA" id="ARBA00022989"/>
    </source>
</evidence>
<comment type="subcellular location">
    <subcellularLocation>
        <location evidence="2">Golgi apparatus</location>
        <location evidence="2">trans-Golgi network membrane</location>
        <topology evidence="2">Single-pass type I membrane protein</topology>
    </subcellularLocation>
</comment>
<dbReference type="Pfam" id="PF00450">
    <property type="entry name" value="Peptidase_S10"/>
    <property type="match status" value="1"/>
</dbReference>
<dbReference type="PROSITE" id="PS00131">
    <property type="entry name" value="CARBOXYPEPT_SER_SER"/>
    <property type="match status" value="1"/>
</dbReference>
<dbReference type="EMBL" id="MCFL01000006">
    <property type="protein sequence ID" value="ORZ39255.1"/>
    <property type="molecule type" value="Genomic_DNA"/>
</dbReference>
<dbReference type="PANTHER" id="PTHR11802">
    <property type="entry name" value="SERINE PROTEASE FAMILY S10 SERINE CARBOXYPEPTIDASE"/>
    <property type="match status" value="1"/>
</dbReference>
<keyword evidence="8 14" id="KW-1133">Transmembrane helix</keyword>
<dbReference type="PANTHER" id="PTHR11802:SF190">
    <property type="entry name" value="PHEROMONE-PROCESSING CARBOXYPEPTIDASE KEX1"/>
    <property type="match status" value="1"/>
</dbReference>
<evidence type="ECO:0000256" key="12">
    <source>
        <dbReference type="RuleBase" id="RU361156"/>
    </source>
</evidence>
<organism evidence="15 16">
    <name type="scientific">Catenaria anguillulae PL171</name>
    <dbReference type="NCBI Taxonomy" id="765915"/>
    <lineage>
        <taxon>Eukaryota</taxon>
        <taxon>Fungi</taxon>
        <taxon>Fungi incertae sedis</taxon>
        <taxon>Blastocladiomycota</taxon>
        <taxon>Blastocladiomycetes</taxon>
        <taxon>Blastocladiales</taxon>
        <taxon>Catenariaceae</taxon>
        <taxon>Catenaria</taxon>
    </lineage>
</organism>
<dbReference type="Gene3D" id="3.40.50.1820">
    <property type="entry name" value="alpha/beta hydrolase"/>
    <property type="match status" value="1"/>
</dbReference>
<gene>
    <name evidence="15" type="ORF">BCR44DRAFT_137080</name>
</gene>
<evidence type="ECO:0000256" key="6">
    <source>
        <dbReference type="ARBA" id="ARBA00022703"/>
    </source>
</evidence>
<comment type="similarity">
    <text evidence="3 12">Belongs to the peptidase S10 family.</text>
</comment>
<dbReference type="SUPFAM" id="SSF53474">
    <property type="entry name" value="alpha/beta-Hydrolases"/>
    <property type="match status" value="1"/>
</dbReference>
<comment type="catalytic activity">
    <reaction evidence="1">
        <text>Preferential release of a C-terminal arginine or lysine residue.</text>
        <dbReference type="EC" id="3.4.16.6"/>
    </reaction>
</comment>
<keyword evidence="9" id="KW-0333">Golgi apparatus</keyword>
<dbReference type="GO" id="GO:0006915">
    <property type="term" value="P:apoptotic process"/>
    <property type="evidence" value="ECO:0007669"/>
    <property type="project" value="UniProtKB-KW"/>
</dbReference>
<keyword evidence="5 14" id="KW-0812">Transmembrane</keyword>
<feature type="region of interest" description="Disordered" evidence="13">
    <location>
        <begin position="549"/>
        <end position="574"/>
    </location>
</feature>
<keyword evidence="6" id="KW-0053">Apoptosis</keyword>
<protein>
    <recommendedName>
        <fullName evidence="12">Carboxypeptidase</fullName>
        <ecNumber evidence="12">3.4.16.-</ecNumber>
    </recommendedName>
</protein>
<evidence type="ECO:0000256" key="11">
    <source>
        <dbReference type="ARBA" id="ARBA00023180"/>
    </source>
</evidence>
<evidence type="ECO:0000256" key="10">
    <source>
        <dbReference type="ARBA" id="ARBA00023136"/>
    </source>
</evidence>